<dbReference type="HOGENOM" id="CLU_2934090_0_0_10"/>
<dbReference type="KEGG" id="eao:BD94_0033"/>
<protein>
    <submittedName>
        <fullName evidence="1">Uncharacterized protein</fullName>
    </submittedName>
</protein>
<sequence length="62" mass="6932">MKMNKSIGVLLASAVGLVTVLGVFGLRKLVSKHDHDDYYDYLTDRNSQKNDEADSVELNAYL</sequence>
<dbReference type="eggNOG" id="ENOG5030UW1">
    <property type="taxonomic scope" value="Bacteria"/>
</dbReference>
<organism evidence="1 2">
    <name type="scientific">Elizabethkingia anophelis NUHP1</name>
    <dbReference type="NCBI Taxonomy" id="1338011"/>
    <lineage>
        <taxon>Bacteria</taxon>
        <taxon>Pseudomonadati</taxon>
        <taxon>Bacteroidota</taxon>
        <taxon>Flavobacteriia</taxon>
        <taxon>Flavobacteriales</taxon>
        <taxon>Weeksellaceae</taxon>
        <taxon>Elizabethkingia</taxon>
    </lineage>
</organism>
<dbReference type="Proteomes" id="UP000028933">
    <property type="component" value="Chromosome"/>
</dbReference>
<dbReference type="STRING" id="1338011.BD94_0033"/>
<dbReference type="AlphaFoldDB" id="A0A077EB08"/>
<evidence type="ECO:0000313" key="1">
    <source>
        <dbReference type="EMBL" id="AIL43808.1"/>
    </source>
</evidence>
<reference evidence="1" key="1">
    <citation type="journal article" date="2013" name="Lancet">
        <title>First case of E anophelis outbreak in an intensive-care unit.</title>
        <authorList>
            <person name="Teo J."/>
            <person name="Tan S.Y."/>
            <person name="Tay M."/>
            <person name="Ding Y."/>
            <person name="Kjelleberg S."/>
            <person name="Givskov M."/>
            <person name="Lin R.T."/>
            <person name="Yang L."/>
        </authorList>
    </citation>
    <scope>NUCLEOTIDE SEQUENCE [LARGE SCALE GENOMIC DNA]</scope>
    <source>
        <strain evidence="1">NUHP1</strain>
    </source>
</reference>
<gene>
    <name evidence="1" type="ORF">BD94_0033</name>
</gene>
<accession>A0A077EB08</accession>
<reference evidence="1" key="2">
    <citation type="journal article" date="2015" name="Genome Biol. Evol.">
        <title>Complete Genome Sequence and Transcriptomic Analysis of the Novel Pathogen Elizabethkingia anophelis in Response to Oxidative Stress.</title>
        <authorList>
            <person name="Li Y."/>
            <person name="Liu Y."/>
            <person name="Chew S.C."/>
            <person name="Tay M."/>
            <person name="Salido M.M."/>
            <person name="Teo J."/>
            <person name="Lauro F.M."/>
            <person name="Givskov M."/>
            <person name="Yang L."/>
        </authorList>
    </citation>
    <scope>NUCLEOTIDE SEQUENCE</scope>
    <source>
        <strain evidence="1">NUHP1</strain>
    </source>
</reference>
<name>A0A077EB08_9FLAO</name>
<evidence type="ECO:0000313" key="2">
    <source>
        <dbReference type="Proteomes" id="UP000028933"/>
    </source>
</evidence>
<proteinExistence type="predicted"/>
<dbReference type="EMBL" id="CP007547">
    <property type="protein sequence ID" value="AIL43808.1"/>
    <property type="molecule type" value="Genomic_DNA"/>
</dbReference>